<accession>A0AAD8LHZ9</accession>
<dbReference type="AlphaFoldDB" id="A0AAD8LHZ9"/>
<comment type="caution">
    <text evidence="3">The sequence shown here is derived from an EMBL/GenBank/DDBJ whole genome shotgun (WGS) entry which is preliminary data.</text>
</comment>
<evidence type="ECO:0000313" key="3">
    <source>
        <dbReference type="EMBL" id="KAK1441952.1"/>
    </source>
</evidence>
<evidence type="ECO:0000256" key="2">
    <source>
        <dbReference type="SAM" id="SignalP"/>
    </source>
</evidence>
<feature type="region of interest" description="Disordered" evidence="1">
    <location>
        <begin position="38"/>
        <end position="82"/>
    </location>
</feature>
<organism evidence="3 4">
    <name type="scientific">Babesia gibsoni</name>
    <dbReference type="NCBI Taxonomy" id="33632"/>
    <lineage>
        <taxon>Eukaryota</taxon>
        <taxon>Sar</taxon>
        <taxon>Alveolata</taxon>
        <taxon>Apicomplexa</taxon>
        <taxon>Aconoidasida</taxon>
        <taxon>Piroplasmida</taxon>
        <taxon>Babesiidae</taxon>
        <taxon>Babesia</taxon>
    </lineage>
</organism>
<dbReference type="Proteomes" id="UP001230268">
    <property type="component" value="Unassembled WGS sequence"/>
</dbReference>
<keyword evidence="4" id="KW-1185">Reference proteome</keyword>
<proteinExistence type="predicted"/>
<evidence type="ECO:0000256" key="1">
    <source>
        <dbReference type="SAM" id="MobiDB-lite"/>
    </source>
</evidence>
<name>A0AAD8LHZ9_BABGI</name>
<keyword evidence="2" id="KW-0732">Signal</keyword>
<feature type="chain" id="PRO_5042278567" description="BOV57" evidence="2">
    <location>
        <begin position="25"/>
        <end position="565"/>
    </location>
</feature>
<reference evidence="3" key="1">
    <citation type="submission" date="2023-08" db="EMBL/GenBank/DDBJ databases">
        <title>Draft sequence of the Babesia gibsoni genome.</title>
        <authorList>
            <person name="Yamagishi J.Y."/>
            <person name="Xuan X.X."/>
        </authorList>
    </citation>
    <scope>NUCLEOTIDE SEQUENCE</scope>
    <source>
        <strain evidence="3">Azabu</strain>
    </source>
</reference>
<evidence type="ECO:0000313" key="4">
    <source>
        <dbReference type="Proteomes" id="UP001230268"/>
    </source>
</evidence>
<feature type="compositionally biased region" description="Polar residues" evidence="1">
    <location>
        <begin position="40"/>
        <end position="49"/>
    </location>
</feature>
<feature type="signal peptide" evidence="2">
    <location>
        <begin position="1"/>
        <end position="24"/>
    </location>
</feature>
<sequence>MVLLKTFMLTVLLQLLCLIHGTDAFTLKQWANSGLPIASIGNTKQSQPTDVEKEEPKDVVDHDSKDDTSSDKKETDDDFPSFDENEMAKLLAQNDMDSKKGNQEDANNAALNAIANEYKMEGDQTKIVPVDESHSSDSNIDTMDALMQDYKSDLSQTLKPDIGNMDAVAEEAKVEGLGTVKGKEINPPAGCSTNGNANKDFASVIPNIPSDDAPVTTGNEDSIIDDTAASTHAMRMLTLKEIDQTLIILENNLKKFLSAVSISAHDLGYYEKLLEVAYDMFCKEINGHLGTHGNSGSSSETPVEIMISADMSNAIRRSFDTKIEVLELAASEVAAQKSKEIGARTLYNAFANGLRHVKNLISSPGLTIKNTVTEMKVMSSVVEDLSKSFAADVINTTLLLSKAKKELYDQLVKRQELILSGKDNSANIDGLTGGIHKLANTFHQLQNKKADAVQKQNGFKEYMNMMKMPMNTVQRLIDSYFASVHNIHAKAVLSETKEGLRADDKTESELRLRVAEGQVLKDANIGEKLSSQKLACPPKYAPLYPDRPIDNSNPCVLVDKKLPTM</sequence>
<gene>
    <name evidence="3" type="ORF">BgAZ_502840</name>
</gene>
<dbReference type="EMBL" id="JAVEPI010000005">
    <property type="protein sequence ID" value="KAK1441952.1"/>
    <property type="molecule type" value="Genomic_DNA"/>
</dbReference>
<evidence type="ECO:0008006" key="5">
    <source>
        <dbReference type="Google" id="ProtNLM"/>
    </source>
</evidence>
<feature type="compositionally biased region" description="Basic and acidic residues" evidence="1">
    <location>
        <begin position="50"/>
        <end position="75"/>
    </location>
</feature>
<protein>
    <recommendedName>
        <fullName evidence="5">BOV57</fullName>
    </recommendedName>
</protein>